<name>A0ABV0JCK5_9CYAN</name>
<evidence type="ECO:0000313" key="1">
    <source>
        <dbReference type="EMBL" id="MEP0819519.1"/>
    </source>
</evidence>
<keyword evidence="2" id="KW-1185">Reference proteome</keyword>
<accession>A0ABV0JCK5</accession>
<evidence type="ECO:0000313" key="2">
    <source>
        <dbReference type="Proteomes" id="UP001464891"/>
    </source>
</evidence>
<reference evidence="1 2" key="1">
    <citation type="submission" date="2022-04" db="EMBL/GenBank/DDBJ databases">
        <title>Positive selection, recombination, and allopatry shape intraspecific diversity of widespread and dominant cyanobacteria.</title>
        <authorList>
            <person name="Wei J."/>
            <person name="Shu W."/>
            <person name="Hu C."/>
        </authorList>
    </citation>
    <scope>NUCLEOTIDE SEQUENCE [LARGE SCALE GENOMIC DNA]</scope>
    <source>
        <strain evidence="1 2">GB2-A4</strain>
    </source>
</reference>
<gene>
    <name evidence="1" type="ORF">NC998_20690</name>
</gene>
<protein>
    <submittedName>
        <fullName evidence="1">Uncharacterized protein</fullName>
    </submittedName>
</protein>
<dbReference type="RefSeq" id="WP_190440411.1">
    <property type="nucleotide sequence ID" value="NZ_JAMPKM010000015.1"/>
</dbReference>
<comment type="caution">
    <text evidence="1">The sequence shown here is derived from an EMBL/GenBank/DDBJ whole genome shotgun (WGS) entry which is preliminary data.</text>
</comment>
<proteinExistence type="predicted"/>
<dbReference type="EMBL" id="JAMPKM010000015">
    <property type="protein sequence ID" value="MEP0819519.1"/>
    <property type="molecule type" value="Genomic_DNA"/>
</dbReference>
<dbReference type="Proteomes" id="UP001464891">
    <property type="component" value="Unassembled WGS sequence"/>
</dbReference>
<organism evidence="1 2">
    <name type="scientific">Trichocoleus desertorum GB2-A4</name>
    <dbReference type="NCBI Taxonomy" id="2933944"/>
    <lineage>
        <taxon>Bacteria</taxon>
        <taxon>Bacillati</taxon>
        <taxon>Cyanobacteriota</taxon>
        <taxon>Cyanophyceae</taxon>
        <taxon>Leptolyngbyales</taxon>
        <taxon>Trichocoleusaceae</taxon>
        <taxon>Trichocoleus</taxon>
    </lineage>
</organism>
<sequence length="111" mass="12910">MSEASSIQAVAINEFRRSYTRYAQLVRFENKTLVIKRYGEVVGYFVAPNKLDKLNLTKTEDRTAQTFRNEIGYTWERLYSGELEAMYVTHHRRRWGAFIGPKVAASIGIKE</sequence>